<dbReference type="OrthoDB" id="9775677at2"/>
<evidence type="ECO:0000256" key="6">
    <source>
        <dbReference type="ARBA" id="ARBA00022833"/>
    </source>
</evidence>
<dbReference type="AlphaFoldDB" id="A0A0F5H2E3"/>
<reference evidence="10 11" key="1">
    <citation type="submission" date="2015-03" db="EMBL/GenBank/DDBJ databases">
        <title>Genome sequence of Mycoplasma meleagridis strain ATCC 25294.</title>
        <authorList>
            <person name="Yacoub E."/>
            <person name="Blanchard A."/>
            <person name="Sirand-Pugnet P."/>
            <person name="Mardassi B.B.A."/>
        </authorList>
    </citation>
    <scope>NUCLEOTIDE SEQUENCE [LARGE SCALE GENOMIC DNA]</scope>
    <source>
        <strain evidence="10 11">ATCC 25294</strain>
    </source>
</reference>
<dbReference type="STRING" id="29561.MM26B8_02810"/>
<proteinExistence type="inferred from homology"/>
<dbReference type="PATRIC" id="fig|1264554.4.peg.276"/>
<dbReference type="RefSeq" id="WP_046096761.1">
    <property type="nucleotide sequence ID" value="NZ_JZXN01000011.1"/>
</dbReference>
<dbReference type="EMBL" id="JZXN01000011">
    <property type="protein sequence ID" value="KKB27007.1"/>
    <property type="molecule type" value="Genomic_DNA"/>
</dbReference>
<feature type="domain" description="Peptidase M13 C-terminal" evidence="8">
    <location>
        <begin position="442"/>
        <end position="632"/>
    </location>
</feature>
<accession>A0A0F5H2E3</accession>
<dbReference type="Gene3D" id="1.10.1380.10">
    <property type="entry name" value="Neutral endopeptidase , domain2"/>
    <property type="match status" value="1"/>
</dbReference>
<dbReference type="PROSITE" id="PS51885">
    <property type="entry name" value="NEPRILYSIN"/>
    <property type="match status" value="1"/>
</dbReference>
<keyword evidence="5" id="KW-0378">Hydrolase</keyword>
<comment type="similarity">
    <text evidence="2">Belongs to the peptidase M13 family.</text>
</comment>
<dbReference type="GO" id="GO:0046872">
    <property type="term" value="F:metal ion binding"/>
    <property type="evidence" value="ECO:0007669"/>
    <property type="project" value="UniProtKB-KW"/>
</dbReference>
<evidence type="ECO:0000256" key="2">
    <source>
        <dbReference type="ARBA" id="ARBA00007357"/>
    </source>
</evidence>
<keyword evidence="6" id="KW-0862">Zinc</keyword>
<sequence>MNKKLLKDNFYKAVNEKWLKEAKIPSDKSSYGAFSEISKRNNKRLMKLARDLLTNYNKIEDQTLINFAKLYKQTTDYEKRDKLGLKPLKKYLERITNITSLKDYIEKLPELILDGYPSVLDFFVYSDFANSKNQILYLSHASILLPDISYYDEKNPQKAILIQAYQKMMFKLLTKLGYKDKKSEQIIEKMLAFDELLAKYYPSNLERADYIKMYNLYDIDKVNSYSKNFNFKLIAETLVKNKVESLSVTYPRFLENFDIILNADNFENYKAWMLVKLIENSTAYLDNETRLIGNEFNKVLSGIKKSSIKSKAAFNLAYNYFTIPFGTYYAKKYFGQDAKKDVENKVNKMINVYAKRLKNNTWLSKPTIEKALLKLKNLGVHIGYPNVIQPYYASYEVKNYSEGFTLLDNVFAIHKVKIAYDFSQYNQLVNKNHWSMSPALVNAYYSPTMNHIVFPAGILDKPFYSLKQSSSANYGGIGGVIAHEISHAFDNHGAQFDENGNKKMWWTDEDFAKFTDLGKKMVELFNGEESGFGPCDGELTLSENIADGGGISCALEASMSEEKHSSKDFFESWATIWRQISSENYAKMLLKIDVHAPNILRANLQVKNLEEFYKTYDIKEEDKMYLPKEKRVNIW</sequence>
<dbReference type="GO" id="GO:0016485">
    <property type="term" value="P:protein processing"/>
    <property type="evidence" value="ECO:0007669"/>
    <property type="project" value="TreeGrafter"/>
</dbReference>
<keyword evidence="3" id="KW-0645">Protease</keyword>
<evidence type="ECO:0000256" key="4">
    <source>
        <dbReference type="ARBA" id="ARBA00022723"/>
    </source>
</evidence>
<evidence type="ECO:0000259" key="8">
    <source>
        <dbReference type="Pfam" id="PF01431"/>
    </source>
</evidence>
<keyword evidence="4" id="KW-0479">Metal-binding</keyword>
<evidence type="ECO:0000256" key="5">
    <source>
        <dbReference type="ARBA" id="ARBA00022801"/>
    </source>
</evidence>
<feature type="domain" description="Peptidase M13 N-terminal" evidence="9">
    <location>
        <begin position="7"/>
        <end position="385"/>
    </location>
</feature>
<dbReference type="GO" id="GO:0005886">
    <property type="term" value="C:plasma membrane"/>
    <property type="evidence" value="ECO:0007669"/>
    <property type="project" value="TreeGrafter"/>
</dbReference>
<gene>
    <name evidence="10" type="primary">pepO</name>
    <name evidence="10" type="ORF">MMELEA_03200</name>
</gene>
<dbReference type="InterPro" id="IPR008753">
    <property type="entry name" value="Peptidase_M13_N"/>
</dbReference>
<comment type="cofactor">
    <cofactor evidence="1">
        <name>Zn(2+)</name>
        <dbReference type="ChEBI" id="CHEBI:29105"/>
    </cofactor>
</comment>
<evidence type="ECO:0000313" key="11">
    <source>
        <dbReference type="Proteomes" id="UP000033750"/>
    </source>
</evidence>
<evidence type="ECO:0000256" key="3">
    <source>
        <dbReference type="ARBA" id="ARBA00022670"/>
    </source>
</evidence>
<protein>
    <submittedName>
        <fullName evidence="10">Neutral endopeptidase O</fullName>
    </submittedName>
</protein>
<dbReference type="Pfam" id="PF05649">
    <property type="entry name" value="Peptidase_M13_N"/>
    <property type="match status" value="1"/>
</dbReference>
<evidence type="ECO:0000256" key="1">
    <source>
        <dbReference type="ARBA" id="ARBA00001947"/>
    </source>
</evidence>
<dbReference type="InterPro" id="IPR000718">
    <property type="entry name" value="Peptidase_M13"/>
</dbReference>
<dbReference type="PANTHER" id="PTHR11733">
    <property type="entry name" value="ZINC METALLOPROTEASE FAMILY M13 NEPRILYSIN-RELATED"/>
    <property type="match status" value="1"/>
</dbReference>
<dbReference type="Gene3D" id="3.40.390.10">
    <property type="entry name" value="Collagenase (Catalytic Domain)"/>
    <property type="match status" value="1"/>
</dbReference>
<dbReference type="InterPro" id="IPR018497">
    <property type="entry name" value="Peptidase_M13_C"/>
</dbReference>
<evidence type="ECO:0000259" key="9">
    <source>
        <dbReference type="Pfam" id="PF05649"/>
    </source>
</evidence>
<evidence type="ECO:0000313" key="10">
    <source>
        <dbReference type="EMBL" id="KKB27007.1"/>
    </source>
</evidence>
<organism evidence="10 11">
    <name type="scientific">Mycoplasmopsis meleagridis ATCC 25294</name>
    <dbReference type="NCBI Taxonomy" id="1264554"/>
    <lineage>
        <taxon>Bacteria</taxon>
        <taxon>Bacillati</taxon>
        <taxon>Mycoplasmatota</taxon>
        <taxon>Mycoplasmoidales</taxon>
        <taxon>Metamycoplasmataceae</taxon>
        <taxon>Mycoplasmopsis</taxon>
    </lineage>
</organism>
<dbReference type="Pfam" id="PF01431">
    <property type="entry name" value="Peptidase_M13"/>
    <property type="match status" value="1"/>
</dbReference>
<dbReference type="InterPro" id="IPR042089">
    <property type="entry name" value="Peptidase_M13_dom_2"/>
</dbReference>
<evidence type="ECO:0000256" key="7">
    <source>
        <dbReference type="ARBA" id="ARBA00023049"/>
    </source>
</evidence>
<dbReference type="InterPro" id="IPR024079">
    <property type="entry name" value="MetalloPept_cat_dom_sf"/>
</dbReference>
<dbReference type="GO" id="GO:0004222">
    <property type="term" value="F:metalloendopeptidase activity"/>
    <property type="evidence" value="ECO:0007669"/>
    <property type="project" value="InterPro"/>
</dbReference>
<dbReference type="PRINTS" id="PR00786">
    <property type="entry name" value="NEPRILYSIN"/>
</dbReference>
<comment type="caution">
    <text evidence="10">The sequence shown here is derived from an EMBL/GenBank/DDBJ whole genome shotgun (WGS) entry which is preliminary data.</text>
</comment>
<keyword evidence="11" id="KW-1185">Reference proteome</keyword>
<name>A0A0F5H2E3_9BACT</name>
<dbReference type="PANTHER" id="PTHR11733:SF167">
    <property type="entry name" value="FI17812P1-RELATED"/>
    <property type="match status" value="1"/>
</dbReference>
<keyword evidence="7" id="KW-0482">Metalloprotease</keyword>
<dbReference type="CDD" id="cd08662">
    <property type="entry name" value="M13"/>
    <property type="match status" value="1"/>
</dbReference>
<dbReference type="Proteomes" id="UP000033750">
    <property type="component" value="Unassembled WGS sequence"/>
</dbReference>
<dbReference type="SUPFAM" id="SSF55486">
    <property type="entry name" value="Metalloproteases ('zincins'), catalytic domain"/>
    <property type="match status" value="1"/>
</dbReference>